<sequence>MFAVVSVFDRPERMSLQSPYAPRSGVVVGRSLAGYYALGILRSLGCRTLGAWLPFYGVAPAYEIRNESGFVVGVGGGRKTGLVRGQRVCEILILRNSITERSTAGSRLNWLGLGRTDPHRMPIAGLWDWMGNRRSGCSDCQPSALRLMLSHLLVRLGSFVNFALRGSGHLGLGNLYSGRVPSKELTLQPLSSAGHTQNGSGYSLLVTRLTPLGMPRGEDGLTEVGTLPRPLTHS</sequence>
<name>A0ABD1Z6P9_9MARC</name>
<organism evidence="1 2">
    <name type="scientific">Riccia fluitans</name>
    <dbReference type="NCBI Taxonomy" id="41844"/>
    <lineage>
        <taxon>Eukaryota</taxon>
        <taxon>Viridiplantae</taxon>
        <taxon>Streptophyta</taxon>
        <taxon>Embryophyta</taxon>
        <taxon>Marchantiophyta</taxon>
        <taxon>Marchantiopsida</taxon>
        <taxon>Marchantiidae</taxon>
        <taxon>Marchantiales</taxon>
        <taxon>Ricciaceae</taxon>
        <taxon>Riccia</taxon>
    </lineage>
</organism>
<protein>
    <submittedName>
        <fullName evidence="1">Uncharacterized protein</fullName>
    </submittedName>
</protein>
<gene>
    <name evidence="1" type="ORF">R1flu_011041</name>
</gene>
<evidence type="ECO:0000313" key="2">
    <source>
        <dbReference type="Proteomes" id="UP001605036"/>
    </source>
</evidence>
<dbReference type="Proteomes" id="UP001605036">
    <property type="component" value="Unassembled WGS sequence"/>
</dbReference>
<keyword evidence="2" id="KW-1185">Reference proteome</keyword>
<dbReference type="EMBL" id="JBHFFA010000002">
    <property type="protein sequence ID" value="KAL2643454.1"/>
    <property type="molecule type" value="Genomic_DNA"/>
</dbReference>
<evidence type="ECO:0000313" key="1">
    <source>
        <dbReference type="EMBL" id="KAL2643454.1"/>
    </source>
</evidence>
<dbReference type="AlphaFoldDB" id="A0ABD1Z6P9"/>
<reference evidence="1 2" key="1">
    <citation type="submission" date="2024-09" db="EMBL/GenBank/DDBJ databases">
        <title>Chromosome-scale assembly of Riccia fluitans.</title>
        <authorList>
            <person name="Paukszto L."/>
            <person name="Sawicki J."/>
            <person name="Karawczyk K."/>
            <person name="Piernik-Szablinska J."/>
            <person name="Szczecinska M."/>
            <person name="Mazdziarz M."/>
        </authorList>
    </citation>
    <scope>NUCLEOTIDE SEQUENCE [LARGE SCALE GENOMIC DNA]</scope>
    <source>
        <strain evidence="1">Rf_01</strain>
        <tissue evidence="1">Aerial parts of the thallus</tissue>
    </source>
</reference>
<proteinExistence type="predicted"/>
<comment type="caution">
    <text evidence="1">The sequence shown here is derived from an EMBL/GenBank/DDBJ whole genome shotgun (WGS) entry which is preliminary data.</text>
</comment>
<accession>A0ABD1Z6P9</accession>